<proteinExistence type="predicted"/>
<comment type="caution">
    <text evidence="1">The sequence shown here is derived from an EMBL/GenBank/DDBJ whole genome shotgun (WGS) entry which is preliminary data.</text>
</comment>
<accession>A0AAD8E2Z4</accession>
<name>A0AAD8E2Z4_DIPPU</name>
<dbReference type="EMBL" id="JASPKZ010010273">
    <property type="protein sequence ID" value="KAJ9574617.1"/>
    <property type="molecule type" value="Genomic_DNA"/>
</dbReference>
<evidence type="ECO:0000313" key="2">
    <source>
        <dbReference type="Proteomes" id="UP001233999"/>
    </source>
</evidence>
<sequence length="73" mass="8364">NKRGGCRQHRIVITIYRILQVAIDFEDHLAYQVVNALNSHPHEDDSIATVLNLQPLLVELLKFLIMQDVPGPY</sequence>
<keyword evidence="2" id="KW-1185">Reference proteome</keyword>
<protein>
    <submittedName>
        <fullName evidence="1">Uncharacterized protein</fullName>
    </submittedName>
</protein>
<organism evidence="1 2">
    <name type="scientific">Diploptera punctata</name>
    <name type="common">Pacific beetle cockroach</name>
    <dbReference type="NCBI Taxonomy" id="6984"/>
    <lineage>
        <taxon>Eukaryota</taxon>
        <taxon>Metazoa</taxon>
        <taxon>Ecdysozoa</taxon>
        <taxon>Arthropoda</taxon>
        <taxon>Hexapoda</taxon>
        <taxon>Insecta</taxon>
        <taxon>Pterygota</taxon>
        <taxon>Neoptera</taxon>
        <taxon>Polyneoptera</taxon>
        <taxon>Dictyoptera</taxon>
        <taxon>Blattodea</taxon>
        <taxon>Blaberoidea</taxon>
        <taxon>Blaberidae</taxon>
        <taxon>Diplopterinae</taxon>
        <taxon>Diploptera</taxon>
    </lineage>
</organism>
<gene>
    <name evidence="1" type="ORF">L9F63_008244</name>
</gene>
<feature type="non-terminal residue" evidence="1">
    <location>
        <position position="1"/>
    </location>
</feature>
<reference evidence="1" key="2">
    <citation type="submission" date="2023-05" db="EMBL/GenBank/DDBJ databases">
        <authorList>
            <person name="Fouks B."/>
        </authorList>
    </citation>
    <scope>NUCLEOTIDE SEQUENCE</scope>
    <source>
        <strain evidence="1">Stay&amp;Tobe</strain>
        <tissue evidence="1">Testes</tissue>
    </source>
</reference>
<dbReference type="AlphaFoldDB" id="A0AAD8E2Z4"/>
<evidence type="ECO:0000313" key="1">
    <source>
        <dbReference type="EMBL" id="KAJ9574617.1"/>
    </source>
</evidence>
<dbReference type="Proteomes" id="UP001233999">
    <property type="component" value="Unassembled WGS sequence"/>
</dbReference>
<feature type="non-terminal residue" evidence="1">
    <location>
        <position position="73"/>
    </location>
</feature>
<reference evidence="1" key="1">
    <citation type="journal article" date="2023" name="IScience">
        <title>Live-bearing cockroach genome reveals convergent evolutionary mechanisms linked to viviparity in insects and beyond.</title>
        <authorList>
            <person name="Fouks B."/>
            <person name="Harrison M.C."/>
            <person name="Mikhailova A.A."/>
            <person name="Marchal E."/>
            <person name="English S."/>
            <person name="Carruthers M."/>
            <person name="Jennings E.C."/>
            <person name="Chiamaka E.L."/>
            <person name="Frigard R.A."/>
            <person name="Pippel M."/>
            <person name="Attardo G.M."/>
            <person name="Benoit J.B."/>
            <person name="Bornberg-Bauer E."/>
            <person name="Tobe S.S."/>
        </authorList>
    </citation>
    <scope>NUCLEOTIDE SEQUENCE</scope>
    <source>
        <strain evidence="1">Stay&amp;Tobe</strain>
    </source>
</reference>